<dbReference type="STRING" id="1300342.I596_1629"/>
<dbReference type="PROSITE" id="PS50887">
    <property type="entry name" value="GGDEF"/>
    <property type="match status" value="1"/>
</dbReference>
<keyword evidence="4" id="KW-0732">Signal</keyword>
<dbReference type="SUPFAM" id="SSF55073">
    <property type="entry name" value="Nucleotide cyclase"/>
    <property type="match status" value="1"/>
</dbReference>
<dbReference type="KEGG" id="dko:I596_1629"/>
<dbReference type="Gene3D" id="3.30.70.270">
    <property type="match status" value="1"/>
</dbReference>
<dbReference type="PANTHER" id="PTHR45138:SF9">
    <property type="entry name" value="DIGUANYLATE CYCLASE DGCM-RELATED"/>
    <property type="match status" value="1"/>
</dbReference>
<dbReference type="EMBL" id="CP015249">
    <property type="protein sequence ID" value="ANB17653.1"/>
    <property type="molecule type" value="Genomic_DNA"/>
</dbReference>
<sequence>MPNKKIDMLRYARPSLPLALLALLVPALASPVAAAPESGTVDAAIDRCLELRRSAPQAAVDLADSILASDALPVEARIKTLTCLGGAAGISGDGSRAAEVATQIQTLVDDHPDLPAPFVLRALSHAGAIFHSAGRTYQAETLYARVSDIARRTGGEDAIVTQIVMLTNIGLIHADYLDSPEVAEENYRQALALTEGLGRRDATLLYNLAVNRVRMGRDAEALDALERAERSADETGNVLVRARVRSARAGLLAAAGDTQRARALLQESIAVQKELPDPAGEAASLSVLSTVQRLAGEKLLALRTAEEALQRVERTSFQKEQVQALEAKVAAEAALGRTEAVVATTRRLHALQMTALKEQRLEILADLQARLQDAAAGRELERLRHQSEVQSLSLDKTRLARNFTVALLGLLALAAIAFGLMQYRRHRLLRELSAIDPLTGLPNRRTATGQLNALAAPAARGPVDTRHVLFLIDIDHFKKINDNYGHHAGDGVLIDLSNRLKAACRPSDIVARWGGEEFLVACADLGCDQAAAVAERLRLALAGDVELVSGQSRMLTVSVGFAPFPFFSGVRGGEAAGWAYAIRLADRALYAAKIRRNAWAGFWGAHDPGQVTAEDVLDAPGAAVLAGTITGLAGP</sequence>
<feature type="domain" description="GGDEF" evidence="5">
    <location>
        <begin position="465"/>
        <end position="604"/>
    </location>
</feature>
<gene>
    <name evidence="6" type="ORF">I596_1629</name>
</gene>
<dbReference type="InterPro" id="IPR011990">
    <property type="entry name" value="TPR-like_helical_dom_sf"/>
</dbReference>
<name>A0A160DV66_9GAMM</name>
<evidence type="ECO:0000256" key="1">
    <source>
        <dbReference type="ARBA" id="ARBA00012528"/>
    </source>
</evidence>
<comment type="catalytic activity">
    <reaction evidence="2">
        <text>2 GTP = 3',3'-c-di-GMP + 2 diphosphate</text>
        <dbReference type="Rhea" id="RHEA:24898"/>
        <dbReference type="ChEBI" id="CHEBI:33019"/>
        <dbReference type="ChEBI" id="CHEBI:37565"/>
        <dbReference type="ChEBI" id="CHEBI:58805"/>
        <dbReference type="EC" id="2.7.7.65"/>
    </reaction>
</comment>
<dbReference type="PANTHER" id="PTHR45138">
    <property type="entry name" value="REGULATORY COMPONENTS OF SENSORY TRANSDUCTION SYSTEM"/>
    <property type="match status" value="1"/>
</dbReference>
<evidence type="ECO:0000256" key="3">
    <source>
        <dbReference type="SAM" id="Phobius"/>
    </source>
</evidence>
<dbReference type="InterPro" id="IPR043128">
    <property type="entry name" value="Rev_trsase/Diguanyl_cyclase"/>
</dbReference>
<keyword evidence="3" id="KW-0472">Membrane</keyword>
<dbReference type="NCBIfam" id="TIGR00254">
    <property type="entry name" value="GGDEF"/>
    <property type="match status" value="1"/>
</dbReference>
<keyword evidence="7" id="KW-1185">Reference proteome</keyword>
<evidence type="ECO:0000256" key="2">
    <source>
        <dbReference type="ARBA" id="ARBA00034247"/>
    </source>
</evidence>
<keyword evidence="3" id="KW-0812">Transmembrane</keyword>
<evidence type="ECO:0000313" key="7">
    <source>
        <dbReference type="Proteomes" id="UP000076830"/>
    </source>
</evidence>
<dbReference type="SMART" id="SM00267">
    <property type="entry name" value="GGDEF"/>
    <property type="match status" value="1"/>
</dbReference>
<dbReference type="SUPFAM" id="SSF48452">
    <property type="entry name" value="TPR-like"/>
    <property type="match status" value="1"/>
</dbReference>
<dbReference type="Pfam" id="PF13424">
    <property type="entry name" value="TPR_12"/>
    <property type="match status" value="1"/>
</dbReference>
<accession>A0A160DV66</accession>
<dbReference type="Proteomes" id="UP000076830">
    <property type="component" value="Chromosome"/>
</dbReference>
<dbReference type="AlphaFoldDB" id="A0A160DV66"/>
<feature type="signal peptide" evidence="4">
    <location>
        <begin position="1"/>
        <end position="29"/>
    </location>
</feature>
<organism evidence="6 7">
    <name type="scientific">Dokdonella koreensis DS-123</name>
    <dbReference type="NCBI Taxonomy" id="1300342"/>
    <lineage>
        <taxon>Bacteria</taxon>
        <taxon>Pseudomonadati</taxon>
        <taxon>Pseudomonadota</taxon>
        <taxon>Gammaproteobacteria</taxon>
        <taxon>Lysobacterales</taxon>
        <taxon>Rhodanobacteraceae</taxon>
        <taxon>Dokdonella</taxon>
    </lineage>
</organism>
<evidence type="ECO:0000259" key="5">
    <source>
        <dbReference type="PROSITE" id="PS50887"/>
    </source>
</evidence>
<protein>
    <recommendedName>
        <fullName evidence="1">diguanylate cyclase</fullName>
        <ecNumber evidence="1">2.7.7.65</ecNumber>
    </recommendedName>
</protein>
<dbReference type="InterPro" id="IPR029787">
    <property type="entry name" value="Nucleotide_cyclase"/>
</dbReference>
<dbReference type="InterPro" id="IPR000160">
    <property type="entry name" value="GGDEF_dom"/>
</dbReference>
<evidence type="ECO:0000256" key="4">
    <source>
        <dbReference type="SAM" id="SignalP"/>
    </source>
</evidence>
<dbReference type="EC" id="2.7.7.65" evidence="1"/>
<feature type="chain" id="PRO_5007813703" description="diguanylate cyclase" evidence="4">
    <location>
        <begin position="30"/>
        <end position="635"/>
    </location>
</feature>
<proteinExistence type="predicted"/>
<dbReference type="GO" id="GO:0052621">
    <property type="term" value="F:diguanylate cyclase activity"/>
    <property type="evidence" value="ECO:0007669"/>
    <property type="project" value="UniProtKB-EC"/>
</dbReference>
<dbReference type="InterPro" id="IPR050469">
    <property type="entry name" value="Diguanylate_Cyclase"/>
</dbReference>
<dbReference type="Pfam" id="PF00990">
    <property type="entry name" value="GGDEF"/>
    <property type="match status" value="1"/>
</dbReference>
<feature type="transmembrane region" description="Helical" evidence="3">
    <location>
        <begin position="403"/>
        <end position="421"/>
    </location>
</feature>
<reference evidence="6 7" key="1">
    <citation type="submission" date="2016-04" db="EMBL/GenBank/DDBJ databases">
        <title>Complete genome sequence of Dokdonella koreensis DS-123T.</title>
        <authorList>
            <person name="Kim J.F."/>
            <person name="Lee H."/>
            <person name="Kwak M.-J."/>
        </authorList>
    </citation>
    <scope>NUCLEOTIDE SEQUENCE [LARGE SCALE GENOMIC DNA]</scope>
    <source>
        <strain evidence="6 7">DS-123</strain>
    </source>
</reference>
<dbReference type="Gene3D" id="1.25.40.10">
    <property type="entry name" value="Tetratricopeptide repeat domain"/>
    <property type="match status" value="1"/>
</dbReference>
<keyword evidence="3" id="KW-1133">Transmembrane helix</keyword>
<evidence type="ECO:0000313" key="6">
    <source>
        <dbReference type="EMBL" id="ANB17653.1"/>
    </source>
</evidence>
<dbReference type="CDD" id="cd01949">
    <property type="entry name" value="GGDEF"/>
    <property type="match status" value="1"/>
</dbReference>